<dbReference type="Pfam" id="PF13673">
    <property type="entry name" value="Acetyltransf_10"/>
    <property type="match status" value="1"/>
</dbReference>
<dbReference type="AlphaFoldDB" id="A0A5Q0Q643"/>
<proteinExistence type="predicted"/>
<dbReference type="InterPro" id="IPR000182">
    <property type="entry name" value="GNAT_dom"/>
</dbReference>
<evidence type="ECO:0000256" key="1">
    <source>
        <dbReference type="ARBA" id="ARBA00022679"/>
    </source>
</evidence>
<dbReference type="SUPFAM" id="SSF55729">
    <property type="entry name" value="Acyl-CoA N-acyltransferases (Nat)"/>
    <property type="match status" value="1"/>
</dbReference>
<sequence>MISIERAKESDAGVIRDLALATWYPTYSPVLDKEQIDFMLAQSYSIAALQQGMRDGAEFYLFLEDGIAQGFMSLSIHSEKIRIDKLYLLPATQGRGFGAMLIDYAAEEAKKHDLLILELNVNRNNKAYQFYLKQGFEVVETVDIPYYQFVLNDYVMQKSLIS</sequence>
<dbReference type="InterPro" id="IPR050680">
    <property type="entry name" value="YpeA/RimI_acetyltransf"/>
</dbReference>
<evidence type="ECO:0000259" key="3">
    <source>
        <dbReference type="PROSITE" id="PS51186"/>
    </source>
</evidence>
<evidence type="ECO:0000256" key="2">
    <source>
        <dbReference type="ARBA" id="ARBA00023315"/>
    </source>
</evidence>
<keyword evidence="2" id="KW-0012">Acyltransferase</keyword>
<organism evidence="4 5">
    <name type="scientific">Sphingobacterium zhuxiongii</name>
    <dbReference type="NCBI Taxonomy" id="2662364"/>
    <lineage>
        <taxon>Bacteria</taxon>
        <taxon>Pseudomonadati</taxon>
        <taxon>Bacteroidota</taxon>
        <taxon>Sphingobacteriia</taxon>
        <taxon>Sphingobacteriales</taxon>
        <taxon>Sphingobacteriaceae</taxon>
        <taxon>Sphingobacterium</taxon>
    </lineage>
</organism>
<gene>
    <name evidence="4" type="ORF">GFH32_00115</name>
</gene>
<dbReference type="GO" id="GO:0016747">
    <property type="term" value="F:acyltransferase activity, transferring groups other than amino-acyl groups"/>
    <property type="evidence" value="ECO:0007669"/>
    <property type="project" value="InterPro"/>
</dbReference>
<dbReference type="PANTHER" id="PTHR43420:SF47">
    <property type="entry name" value="N-ACETYLTRANSFERASE DOMAIN-CONTAINING PROTEIN"/>
    <property type="match status" value="1"/>
</dbReference>
<accession>A0A5Q0Q643</accession>
<dbReference type="PROSITE" id="PS51186">
    <property type="entry name" value="GNAT"/>
    <property type="match status" value="1"/>
</dbReference>
<dbReference type="PANTHER" id="PTHR43420">
    <property type="entry name" value="ACETYLTRANSFERASE"/>
    <property type="match status" value="1"/>
</dbReference>
<dbReference type="InterPro" id="IPR016181">
    <property type="entry name" value="Acyl_CoA_acyltransferase"/>
</dbReference>
<feature type="domain" description="N-acetyltransferase" evidence="3">
    <location>
        <begin position="2"/>
        <end position="161"/>
    </location>
</feature>
<name>A0A5Q0Q643_9SPHI</name>
<dbReference type="RefSeq" id="WP_153509150.1">
    <property type="nucleotide sequence ID" value="NZ_CP045652.1"/>
</dbReference>
<dbReference type="Proteomes" id="UP000326921">
    <property type="component" value="Chromosome"/>
</dbReference>
<keyword evidence="5" id="KW-1185">Reference proteome</keyword>
<dbReference type="KEGG" id="sphe:GFH32_00115"/>
<evidence type="ECO:0000313" key="5">
    <source>
        <dbReference type="Proteomes" id="UP000326921"/>
    </source>
</evidence>
<reference evidence="4 5" key="1">
    <citation type="submission" date="2019-10" db="EMBL/GenBank/DDBJ databases">
        <authorList>
            <person name="Dong K."/>
        </authorList>
    </citation>
    <scope>NUCLEOTIDE SEQUENCE [LARGE SCALE GENOMIC DNA]</scope>
    <source>
        <strain evidence="5">dk4302</strain>
    </source>
</reference>
<protein>
    <submittedName>
        <fullName evidence="4">GNAT family N-acetyltransferase</fullName>
    </submittedName>
</protein>
<keyword evidence="1 4" id="KW-0808">Transferase</keyword>
<dbReference type="Gene3D" id="3.40.630.30">
    <property type="match status" value="1"/>
</dbReference>
<dbReference type="CDD" id="cd04301">
    <property type="entry name" value="NAT_SF"/>
    <property type="match status" value="1"/>
</dbReference>
<evidence type="ECO:0000313" key="4">
    <source>
        <dbReference type="EMBL" id="QGA24826.1"/>
    </source>
</evidence>
<dbReference type="EMBL" id="CP045652">
    <property type="protein sequence ID" value="QGA24826.1"/>
    <property type="molecule type" value="Genomic_DNA"/>
</dbReference>